<organism evidence="1 2">
    <name type="scientific">Phaeosphaeria nodorum (strain SN15 / ATCC MYA-4574 / FGSC 10173)</name>
    <name type="common">Glume blotch fungus</name>
    <name type="synonym">Parastagonospora nodorum</name>
    <dbReference type="NCBI Taxonomy" id="321614"/>
    <lineage>
        <taxon>Eukaryota</taxon>
        <taxon>Fungi</taxon>
        <taxon>Dikarya</taxon>
        <taxon>Ascomycota</taxon>
        <taxon>Pezizomycotina</taxon>
        <taxon>Dothideomycetes</taxon>
        <taxon>Pleosporomycetidae</taxon>
        <taxon>Pleosporales</taxon>
        <taxon>Pleosporineae</taxon>
        <taxon>Phaeosphaeriaceae</taxon>
        <taxon>Parastagonospora</taxon>
    </lineage>
</organism>
<reference evidence="2" key="1">
    <citation type="journal article" date="2007" name="Plant Cell">
        <title>Dothideomycete-plant interactions illuminated by genome sequencing and EST analysis of the wheat pathogen Stagonospora nodorum.</title>
        <authorList>
            <person name="Hane J.K."/>
            <person name="Lowe R.G."/>
            <person name="Solomon P.S."/>
            <person name="Tan K.C."/>
            <person name="Schoch C.L."/>
            <person name="Spatafora J.W."/>
            <person name="Crous P.W."/>
            <person name="Kodira C."/>
            <person name="Birren B.W."/>
            <person name="Galagan J.E."/>
            <person name="Torriani S.F."/>
            <person name="McDonald B.A."/>
            <person name="Oliver R.P."/>
        </authorList>
    </citation>
    <scope>NUCLEOTIDE SEQUENCE [LARGE SCALE GENOMIC DNA]</scope>
    <source>
        <strain evidence="2">SN15 / ATCC MYA-4574 / FGSC 10173</strain>
    </source>
</reference>
<evidence type="ECO:0000313" key="1">
    <source>
        <dbReference type="EMBL" id="EAT80576.1"/>
    </source>
</evidence>
<dbReference type="InParanoid" id="Q0U7V0"/>
<dbReference type="AlphaFoldDB" id="Q0U7V0"/>
<dbReference type="Proteomes" id="UP000001055">
    <property type="component" value="Unassembled WGS sequence"/>
</dbReference>
<accession>Q0U7V0</accession>
<dbReference type="EMBL" id="CH445345">
    <property type="protein sequence ID" value="EAT80576.1"/>
    <property type="molecule type" value="Genomic_DNA"/>
</dbReference>
<proteinExistence type="predicted"/>
<dbReference type="KEGG" id="pno:SNOG_12164"/>
<protein>
    <submittedName>
        <fullName evidence="1">Uncharacterized protein</fullName>
    </submittedName>
</protein>
<name>Q0U7V0_PHANO</name>
<sequence length="68" mass="7330">MSSEFPMEIVRAVGVGPGSSSMSAYCNGLLSFAPEGFKAYTVHRQDQLTCAVSYSDCAVDPYSKLTDR</sequence>
<dbReference type="RefSeq" id="XP_001802394.1">
    <property type="nucleotide sequence ID" value="XM_001802342.1"/>
</dbReference>
<evidence type="ECO:0000313" key="2">
    <source>
        <dbReference type="Proteomes" id="UP000001055"/>
    </source>
</evidence>
<dbReference type="GeneID" id="5979304"/>
<gene>
    <name evidence="1" type="ORF">SNOG_12164</name>
</gene>